<dbReference type="Gene3D" id="1.10.1660.10">
    <property type="match status" value="1"/>
</dbReference>
<keyword evidence="7" id="KW-0804">Transcription</keyword>
<keyword evidence="4" id="KW-0411">Iron-sulfur</keyword>
<feature type="region of interest" description="Disordered" evidence="8">
    <location>
        <begin position="147"/>
        <end position="166"/>
    </location>
</feature>
<dbReference type="InterPro" id="IPR047057">
    <property type="entry name" value="MerR_fam"/>
</dbReference>
<feature type="domain" description="HTH merR-type" evidence="9">
    <location>
        <begin position="8"/>
        <end position="76"/>
    </location>
</feature>
<keyword evidence="2" id="KW-0479">Metal-binding</keyword>
<evidence type="ECO:0000256" key="4">
    <source>
        <dbReference type="ARBA" id="ARBA00023014"/>
    </source>
</evidence>
<dbReference type="PANTHER" id="PTHR30204">
    <property type="entry name" value="REDOX-CYCLING DRUG-SENSING TRANSCRIPTIONAL ACTIVATOR SOXR"/>
    <property type="match status" value="1"/>
</dbReference>
<dbReference type="Pfam" id="PF00376">
    <property type="entry name" value="MerR"/>
    <property type="match status" value="1"/>
</dbReference>
<dbReference type="PRINTS" id="PR00040">
    <property type="entry name" value="HTHMERR"/>
</dbReference>
<keyword evidence="3" id="KW-0408">Iron</keyword>
<sequence>MTSTPPPELTVGQVAARSGVAVSALHFYEQKGLISSRRTSGNQRRYPRETLRRIAVIRVAQRVGIPLRVVKEAFATLPDGRTPDRDDWAHLSAAWCDELDTRIDQLARLRNHLADCIGCGCLSLDRCLLRNRDDRLGARGSGPRRLFTRAVRAEEDEHRDPGTTRS</sequence>
<keyword evidence="6" id="KW-0238">DNA-binding</keyword>
<reference evidence="10 11" key="1">
    <citation type="journal article" date="2019" name="Int. J. Syst. Evol. Microbiol.">
        <title>The Global Catalogue of Microorganisms (GCM) 10K type strain sequencing project: providing services to taxonomists for standard genome sequencing and annotation.</title>
        <authorList>
            <consortium name="The Broad Institute Genomics Platform"/>
            <consortium name="The Broad Institute Genome Sequencing Center for Infectious Disease"/>
            <person name="Wu L."/>
            <person name="Ma J."/>
        </authorList>
    </citation>
    <scope>NUCLEOTIDE SEQUENCE [LARGE SCALE GENOMIC DNA]</scope>
    <source>
        <strain evidence="10 11">JCM 11117</strain>
    </source>
</reference>
<dbReference type="RefSeq" id="WP_343943111.1">
    <property type="nucleotide sequence ID" value="NZ_BAAAHP010000115.1"/>
</dbReference>
<evidence type="ECO:0000256" key="5">
    <source>
        <dbReference type="ARBA" id="ARBA00023015"/>
    </source>
</evidence>
<evidence type="ECO:0000259" key="9">
    <source>
        <dbReference type="PROSITE" id="PS50937"/>
    </source>
</evidence>
<evidence type="ECO:0000256" key="1">
    <source>
        <dbReference type="ARBA" id="ARBA00022714"/>
    </source>
</evidence>
<feature type="compositionally biased region" description="Basic and acidic residues" evidence="8">
    <location>
        <begin position="151"/>
        <end position="166"/>
    </location>
</feature>
<dbReference type="InterPro" id="IPR010211">
    <property type="entry name" value="Redox-sen_tscrpt-act_SoxR"/>
</dbReference>
<dbReference type="EMBL" id="BAAAHP010000115">
    <property type="protein sequence ID" value="GAA0943995.1"/>
    <property type="molecule type" value="Genomic_DNA"/>
</dbReference>
<dbReference type="NCBIfam" id="TIGR01950">
    <property type="entry name" value="SoxR"/>
    <property type="match status" value="1"/>
</dbReference>
<protein>
    <submittedName>
        <fullName evidence="10">Redox-sensitive transcriptional activator SoxR</fullName>
    </submittedName>
</protein>
<proteinExistence type="predicted"/>
<dbReference type="SUPFAM" id="SSF46955">
    <property type="entry name" value="Putative DNA-binding domain"/>
    <property type="match status" value="1"/>
</dbReference>
<dbReference type="Pfam" id="PF09278">
    <property type="entry name" value="MerR-DNA-bind"/>
    <property type="match status" value="1"/>
</dbReference>
<evidence type="ECO:0000313" key="11">
    <source>
        <dbReference type="Proteomes" id="UP001499967"/>
    </source>
</evidence>
<dbReference type="Proteomes" id="UP001499967">
    <property type="component" value="Unassembled WGS sequence"/>
</dbReference>
<evidence type="ECO:0000313" key="10">
    <source>
        <dbReference type="EMBL" id="GAA0943995.1"/>
    </source>
</evidence>
<organism evidence="10 11">
    <name type="scientific">Pseudonocardia zijingensis</name>
    <dbReference type="NCBI Taxonomy" id="153376"/>
    <lineage>
        <taxon>Bacteria</taxon>
        <taxon>Bacillati</taxon>
        <taxon>Actinomycetota</taxon>
        <taxon>Actinomycetes</taxon>
        <taxon>Pseudonocardiales</taxon>
        <taxon>Pseudonocardiaceae</taxon>
        <taxon>Pseudonocardia</taxon>
    </lineage>
</organism>
<dbReference type="CDD" id="cd01110">
    <property type="entry name" value="HTH_SoxR"/>
    <property type="match status" value="1"/>
</dbReference>
<dbReference type="PROSITE" id="PS50937">
    <property type="entry name" value="HTH_MERR_2"/>
    <property type="match status" value="1"/>
</dbReference>
<name>A0ABN1QLU9_9PSEU</name>
<evidence type="ECO:0000256" key="3">
    <source>
        <dbReference type="ARBA" id="ARBA00023004"/>
    </source>
</evidence>
<comment type="caution">
    <text evidence="10">The sequence shown here is derived from an EMBL/GenBank/DDBJ whole genome shotgun (WGS) entry which is preliminary data.</text>
</comment>
<gene>
    <name evidence="10" type="primary">soxR_1</name>
    <name evidence="10" type="ORF">GCM10009559_41150</name>
</gene>
<accession>A0ABN1QLU9</accession>
<keyword evidence="5" id="KW-0805">Transcription regulation</keyword>
<dbReference type="InterPro" id="IPR015358">
    <property type="entry name" value="Tscrpt_reg_MerR_DNA-bd"/>
</dbReference>
<evidence type="ECO:0000256" key="6">
    <source>
        <dbReference type="ARBA" id="ARBA00023125"/>
    </source>
</evidence>
<keyword evidence="11" id="KW-1185">Reference proteome</keyword>
<dbReference type="InterPro" id="IPR000551">
    <property type="entry name" value="MerR-type_HTH_dom"/>
</dbReference>
<evidence type="ECO:0000256" key="8">
    <source>
        <dbReference type="SAM" id="MobiDB-lite"/>
    </source>
</evidence>
<dbReference type="InterPro" id="IPR009061">
    <property type="entry name" value="DNA-bd_dom_put_sf"/>
</dbReference>
<dbReference type="PROSITE" id="PS00552">
    <property type="entry name" value="HTH_MERR_1"/>
    <property type="match status" value="1"/>
</dbReference>
<dbReference type="SMART" id="SM00422">
    <property type="entry name" value="HTH_MERR"/>
    <property type="match status" value="1"/>
</dbReference>
<dbReference type="PANTHER" id="PTHR30204:SF0">
    <property type="entry name" value="REDOX-SENSITIVE TRANSCRIPTIONAL ACTIVATOR SOXR"/>
    <property type="match status" value="1"/>
</dbReference>
<keyword evidence="1" id="KW-0001">2Fe-2S</keyword>
<evidence type="ECO:0000256" key="2">
    <source>
        <dbReference type="ARBA" id="ARBA00022723"/>
    </source>
</evidence>
<evidence type="ECO:0000256" key="7">
    <source>
        <dbReference type="ARBA" id="ARBA00023163"/>
    </source>
</evidence>